<keyword evidence="2" id="KW-1185">Reference proteome</keyword>
<dbReference type="KEGG" id="soe:110787689"/>
<organism evidence="2 3">
    <name type="scientific">Spinacia oleracea</name>
    <name type="common">Spinach</name>
    <dbReference type="NCBI Taxonomy" id="3562"/>
    <lineage>
        <taxon>Eukaryota</taxon>
        <taxon>Viridiplantae</taxon>
        <taxon>Streptophyta</taxon>
        <taxon>Embryophyta</taxon>
        <taxon>Tracheophyta</taxon>
        <taxon>Spermatophyta</taxon>
        <taxon>Magnoliopsida</taxon>
        <taxon>eudicotyledons</taxon>
        <taxon>Gunneridae</taxon>
        <taxon>Pentapetalae</taxon>
        <taxon>Caryophyllales</taxon>
        <taxon>Chenopodiaceae</taxon>
        <taxon>Chenopodioideae</taxon>
        <taxon>Anserineae</taxon>
        <taxon>Spinacia</taxon>
    </lineage>
</organism>
<dbReference type="PANTHER" id="PTHR33233:SF17">
    <property type="entry name" value="DUF4283 DOMAIN-CONTAINING PROTEIN"/>
    <property type="match status" value="1"/>
</dbReference>
<sequence length="317" mass="35295">MASMVVSFPLSPTLKNGTPIACLQQSAMDEEASKWDNALILYVIGDVPTIKYVNTYIEKQWSCDAVPEVFLHSEGYFVIRFGSLSEHNRILCAGPYTIANRPVIVKEWAPNFNFSTEVLTMVPLWIQLPSLPLNCWGVDSLSRIGSILGKPLFANECTTNQTRISYARMLVEIDVTQPLCYKVMVEGSNGVVQEQVVLYDWEPMFYPKCQIVGHVCGKPSHPQPAKRIKKKWVPKAYVPIMSDQPAANGATAEPVVTQQECTWSVPRRSIYRVSPTAATVVPITNPYTFLPTDDVFEIAATNTKSSRGEDPILFGSL</sequence>
<dbReference type="GeneID" id="110787689"/>
<gene>
    <name evidence="3 4" type="primary">LOC110787689</name>
</gene>
<reference evidence="3" key="2">
    <citation type="submission" date="2025-04" db="UniProtKB">
        <authorList>
            <consortium name="RefSeq"/>
        </authorList>
    </citation>
    <scope>IDENTIFICATION</scope>
    <source>
        <tissue evidence="4">Leaf</tissue>
    </source>
</reference>
<dbReference type="Proteomes" id="UP000813463">
    <property type="component" value="Chromosome 6"/>
</dbReference>
<evidence type="ECO:0000313" key="4">
    <source>
        <dbReference type="RefSeq" id="XP_056688952.1"/>
    </source>
</evidence>
<evidence type="ECO:0000259" key="1">
    <source>
        <dbReference type="Pfam" id="PF14111"/>
    </source>
</evidence>
<dbReference type="PANTHER" id="PTHR33233">
    <property type="entry name" value="ENDONUCLEASE/EXONUCLEASE/PHOSPHATASE"/>
    <property type="match status" value="1"/>
</dbReference>
<dbReference type="AlphaFoldDB" id="A0A9R0IET4"/>
<dbReference type="InterPro" id="IPR025558">
    <property type="entry name" value="DUF4283"/>
</dbReference>
<dbReference type="RefSeq" id="XP_021848022.1">
    <property type="nucleotide sequence ID" value="XM_021992330.1"/>
</dbReference>
<accession>A0A9R0IET4</accession>
<dbReference type="OrthoDB" id="1939300at2759"/>
<evidence type="ECO:0000313" key="2">
    <source>
        <dbReference type="Proteomes" id="UP000813463"/>
    </source>
</evidence>
<name>A0A9R0IET4_SPIOL</name>
<proteinExistence type="predicted"/>
<feature type="domain" description="DUF4283" evidence="1">
    <location>
        <begin position="32"/>
        <end position="115"/>
    </location>
</feature>
<evidence type="ECO:0000313" key="3">
    <source>
        <dbReference type="RefSeq" id="XP_021848022.1"/>
    </source>
</evidence>
<dbReference type="RefSeq" id="XP_056688952.1">
    <property type="nucleotide sequence ID" value="XM_056832974.1"/>
</dbReference>
<reference evidence="2" key="1">
    <citation type="journal article" date="2021" name="Nat. Commun.">
        <title>Genomic analyses provide insights into spinach domestication and the genetic basis of agronomic traits.</title>
        <authorList>
            <person name="Cai X."/>
            <person name="Sun X."/>
            <person name="Xu C."/>
            <person name="Sun H."/>
            <person name="Wang X."/>
            <person name="Ge C."/>
            <person name="Zhang Z."/>
            <person name="Wang Q."/>
            <person name="Fei Z."/>
            <person name="Jiao C."/>
            <person name="Wang Q."/>
        </authorList>
    </citation>
    <scope>NUCLEOTIDE SEQUENCE [LARGE SCALE GENOMIC DNA]</scope>
    <source>
        <strain evidence="2">cv. Varoflay</strain>
    </source>
</reference>
<protein>
    <submittedName>
        <fullName evidence="3">Uncharacterized protein LOC110787689</fullName>
    </submittedName>
</protein>
<dbReference type="Pfam" id="PF14111">
    <property type="entry name" value="DUF4283"/>
    <property type="match status" value="1"/>
</dbReference>